<dbReference type="GO" id="GO:0016705">
    <property type="term" value="F:oxidoreductase activity, acting on paired donors, with incorporation or reduction of molecular oxygen"/>
    <property type="evidence" value="ECO:0007669"/>
    <property type="project" value="InterPro"/>
</dbReference>
<dbReference type="GO" id="GO:0005829">
    <property type="term" value="C:cytosol"/>
    <property type="evidence" value="ECO:0007669"/>
    <property type="project" value="TreeGrafter"/>
</dbReference>
<protein>
    <recommendedName>
        <fullName evidence="2">Luciferase-like monooxygenase</fullName>
    </recommendedName>
</protein>
<dbReference type="CDD" id="cd00347">
    <property type="entry name" value="Flavin_utilizing_monoxygenases"/>
    <property type="match status" value="1"/>
</dbReference>
<evidence type="ECO:0000256" key="1">
    <source>
        <dbReference type="ARBA" id="ARBA00007789"/>
    </source>
</evidence>
<sequence length="332" mass="36140">MTTPAVPLSILDLCPVTLDSTPAQALRNSLRLARHAEQLGYQRFWVAEHHNMVGIASAATSVVIGYLAAGTERIRLGSGGIMLPNHSPLQIAEQFGTLESLYPGRIDLGLGRAPGTDMATARALRRGRTDGEDFPQMLEELRHYFAEPEPGQRLVAVPGAGLDVPIWLLGSSTFSAQLAASLGLPFAFAGQFSPDYLMAAMRAYQENFVPSATLQQPYAMLGINAFVAETRDEAHYLASSHQQSFLNMIRGERGQLRPPVADMDALWQPHERHQVLSTLAGTLIGDEQTVAQQMADLLGRSGANELIVNSPIYDQDQRCASYERLMAAASRL</sequence>
<dbReference type="EMBL" id="LK391969">
    <property type="protein sequence ID" value="CEF25672.1"/>
    <property type="molecule type" value="Genomic_DNA"/>
</dbReference>
<name>A0A078M6N7_9PSED</name>
<dbReference type="RefSeq" id="WP_044498243.1">
    <property type="nucleotide sequence ID" value="NZ_LK391969.1"/>
</dbReference>
<dbReference type="OrthoDB" id="9780518at2"/>
<gene>
    <name evidence="4" type="ORF">BN1049_00582</name>
</gene>
<dbReference type="PANTHER" id="PTHR30137:SF6">
    <property type="entry name" value="LUCIFERASE-LIKE MONOOXYGENASE"/>
    <property type="match status" value="1"/>
</dbReference>
<accession>A0A078M6N7</accession>
<dbReference type="SUPFAM" id="SSF51679">
    <property type="entry name" value="Bacterial luciferase-like"/>
    <property type="match status" value="1"/>
</dbReference>
<comment type="similarity">
    <text evidence="1">To bacterial alkanal monooxygenase alpha and beta chains.</text>
</comment>
<dbReference type="FunFam" id="3.20.20.30:FF:000002">
    <property type="entry name" value="LLM class flavin-dependent oxidoreductase"/>
    <property type="match status" value="1"/>
</dbReference>
<dbReference type="InterPro" id="IPR011251">
    <property type="entry name" value="Luciferase-like_dom"/>
</dbReference>
<dbReference type="InterPro" id="IPR036661">
    <property type="entry name" value="Luciferase-like_sf"/>
</dbReference>
<dbReference type="Pfam" id="PF00296">
    <property type="entry name" value="Bac_luciferase"/>
    <property type="match status" value="1"/>
</dbReference>
<feature type="domain" description="Luciferase-like" evidence="3">
    <location>
        <begin position="19"/>
        <end position="303"/>
    </location>
</feature>
<dbReference type="InterPro" id="IPR019949">
    <property type="entry name" value="CmoO-like"/>
</dbReference>
<dbReference type="AlphaFoldDB" id="A0A078M6N7"/>
<dbReference type="PANTHER" id="PTHR30137">
    <property type="entry name" value="LUCIFERASE-LIKE MONOOXYGENASE"/>
    <property type="match status" value="1"/>
</dbReference>
<dbReference type="EMBL" id="LM997413">
    <property type="protein sequence ID" value="CEA01930.1"/>
    <property type="molecule type" value="Genomic_DNA"/>
</dbReference>
<dbReference type="NCBIfam" id="TIGR03558">
    <property type="entry name" value="oxido_grp_1"/>
    <property type="match status" value="1"/>
</dbReference>
<evidence type="ECO:0000313" key="4">
    <source>
        <dbReference type="EMBL" id="CEA01930.1"/>
    </source>
</evidence>
<proteinExistence type="predicted"/>
<reference evidence="4" key="1">
    <citation type="submission" date="2014-07" db="EMBL/GenBank/DDBJ databases">
        <authorList>
            <person name="Urmite Genomes Urmite Genomes"/>
        </authorList>
    </citation>
    <scope>NUCLEOTIDE SEQUENCE</scope>
    <source>
        <strain evidence="4">12M76_air</strain>
    </source>
</reference>
<dbReference type="PATRIC" id="fig|1461581.3.peg.574"/>
<dbReference type="Gene3D" id="3.20.20.30">
    <property type="entry name" value="Luciferase-like domain"/>
    <property type="match status" value="1"/>
</dbReference>
<organism evidence="4">
    <name type="scientific">Pseudomonas saudimassiliensis</name>
    <dbReference type="NCBI Taxonomy" id="1461581"/>
    <lineage>
        <taxon>Bacteria</taxon>
        <taxon>Pseudomonadati</taxon>
        <taxon>Pseudomonadota</taxon>
        <taxon>Gammaproteobacteria</taxon>
        <taxon>Pseudomonadales</taxon>
        <taxon>Pseudomonadaceae</taxon>
        <taxon>Pseudomonas</taxon>
    </lineage>
</organism>
<evidence type="ECO:0000259" key="3">
    <source>
        <dbReference type="Pfam" id="PF00296"/>
    </source>
</evidence>
<dbReference type="InterPro" id="IPR050766">
    <property type="entry name" value="Bact_Lucif_Oxidored"/>
</dbReference>
<evidence type="ECO:0000256" key="2">
    <source>
        <dbReference type="ARBA" id="ARBA00074555"/>
    </source>
</evidence>